<evidence type="ECO:0000256" key="1">
    <source>
        <dbReference type="ARBA" id="ARBA00004123"/>
    </source>
</evidence>
<comment type="subcellular location">
    <subcellularLocation>
        <location evidence="1">Nucleus</location>
    </subcellularLocation>
</comment>
<dbReference type="Ensembl" id="ENSCINT00000026378.2">
    <property type="protein sequence ID" value="ENSCINP00000026132.2"/>
    <property type="gene ID" value="ENSCING00000003530.3"/>
</dbReference>
<reference evidence="9" key="2">
    <citation type="journal article" date="2008" name="Genome Biol.">
        <title>Improved genome assembly and evidence-based global gene model set for the chordate Ciona intestinalis: new insight into intron and operon populations.</title>
        <authorList>
            <person name="Satou Y."/>
            <person name="Mineta K."/>
            <person name="Ogasawara M."/>
            <person name="Sasakura Y."/>
            <person name="Shoguchi E."/>
            <person name="Ueno K."/>
            <person name="Yamada L."/>
            <person name="Matsumoto J."/>
            <person name="Wasserscheid J."/>
            <person name="Dewar K."/>
            <person name="Wiley G.B."/>
            <person name="Macmil S.L."/>
            <person name="Roe B.A."/>
            <person name="Zeller R.W."/>
            <person name="Hastings K.E."/>
            <person name="Lemaire P."/>
            <person name="Lindquist E."/>
            <person name="Endo T."/>
            <person name="Hotta K."/>
            <person name="Inaba K."/>
        </authorList>
    </citation>
    <scope>NUCLEOTIDE SEQUENCE [LARGE SCALE GENOMIC DNA]</scope>
    <source>
        <strain evidence="9">wild type</strain>
    </source>
</reference>
<organism evidence="9 10">
    <name type="scientific">Ciona intestinalis</name>
    <name type="common">Transparent sea squirt</name>
    <name type="synonym">Ascidia intestinalis</name>
    <dbReference type="NCBI Taxonomy" id="7719"/>
    <lineage>
        <taxon>Eukaryota</taxon>
        <taxon>Metazoa</taxon>
        <taxon>Chordata</taxon>
        <taxon>Tunicata</taxon>
        <taxon>Ascidiacea</taxon>
        <taxon>Phlebobranchia</taxon>
        <taxon>Cionidae</taxon>
        <taxon>Ciona</taxon>
    </lineage>
</organism>
<reference evidence="9" key="3">
    <citation type="submission" date="2025-08" db="UniProtKB">
        <authorList>
            <consortium name="Ensembl"/>
        </authorList>
    </citation>
    <scope>IDENTIFICATION</scope>
</reference>
<keyword evidence="10" id="KW-1185">Reference proteome</keyword>
<dbReference type="SUPFAM" id="SSF57756">
    <property type="entry name" value="Retrovirus zinc finger-like domains"/>
    <property type="match status" value="1"/>
</dbReference>
<feature type="region of interest" description="Disordered" evidence="6">
    <location>
        <begin position="119"/>
        <end position="251"/>
    </location>
</feature>
<dbReference type="Gene3D" id="3.30.70.330">
    <property type="match status" value="1"/>
</dbReference>
<dbReference type="PROSITE" id="PS50102">
    <property type="entry name" value="RRM"/>
    <property type="match status" value="1"/>
</dbReference>
<accession>F6YB82</accession>
<dbReference type="SMART" id="SM00343">
    <property type="entry name" value="ZnF_C2HC"/>
    <property type="match status" value="1"/>
</dbReference>
<feature type="compositionally biased region" description="Basic residues" evidence="6">
    <location>
        <begin position="126"/>
        <end position="164"/>
    </location>
</feature>
<dbReference type="InterPro" id="IPR035979">
    <property type="entry name" value="RBD_domain_sf"/>
</dbReference>
<dbReference type="InterPro" id="IPR001878">
    <property type="entry name" value="Znf_CCHC"/>
</dbReference>
<evidence type="ECO:0000259" key="7">
    <source>
        <dbReference type="PROSITE" id="PS50102"/>
    </source>
</evidence>
<evidence type="ECO:0000256" key="2">
    <source>
        <dbReference type="ARBA" id="ARBA00022884"/>
    </source>
</evidence>
<evidence type="ECO:0008006" key="11">
    <source>
        <dbReference type="Google" id="ProtNLM"/>
    </source>
</evidence>
<proteinExistence type="predicted"/>
<dbReference type="PANTHER" id="PTHR48038">
    <property type="entry name" value="RIBONUCLEOPROTEIN RB97D"/>
    <property type="match status" value="1"/>
</dbReference>
<dbReference type="EMBL" id="EAAA01001265">
    <property type="status" value="NOT_ANNOTATED_CDS"/>
    <property type="molecule type" value="Genomic_DNA"/>
</dbReference>
<keyword evidence="4" id="KW-0862">Zinc</keyword>
<evidence type="ECO:0000313" key="10">
    <source>
        <dbReference type="Proteomes" id="UP000008144"/>
    </source>
</evidence>
<dbReference type="GO" id="GO:0008270">
    <property type="term" value="F:zinc ion binding"/>
    <property type="evidence" value="ECO:0007669"/>
    <property type="project" value="UniProtKB-KW"/>
</dbReference>
<dbReference type="Pfam" id="PF00098">
    <property type="entry name" value="zf-CCHC"/>
    <property type="match status" value="1"/>
</dbReference>
<evidence type="ECO:0000256" key="4">
    <source>
        <dbReference type="PROSITE-ProRule" id="PRU00047"/>
    </source>
</evidence>
<name>F6YB82_CIOIN</name>
<dbReference type="SUPFAM" id="SSF54928">
    <property type="entry name" value="RNA-binding domain, RBD"/>
    <property type="match status" value="1"/>
</dbReference>
<dbReference type="PROSITE" id="PS50158">
    <property type="entry name" value="ZF_CCHC"/>
    <property type="match status" value="1"/>
</dbReference>
<dbReference type="Gene3D" id="4.10.60.10">
    <property type="entry name" value="Zinc finger, CCHC-type"/>
    <property type="match status" value="1"/>
</dbReference>
<keyword evidence="3" id="KW-0539">Nucleus</keyword>
<dbReference type="InParanoid" id="F6YB82"/>
<protein>
    <recommendedName>
        <fullName evidence="11">Zinc finger protein</fullName>
    </recommendedName>
</protein>
<dbReference type="HOGENOM" id="CLU_012062_20_0_1"/>
<dbReference type="GeneTree" id="ENSGT00910000144115"/>
<dbReference type="InterPro" id="IPR000504">
    <property type="entry name" value="RRM_dom"/>
</dbReference>
<dbReference type="AlphaFoldDB" id="F6YB82"/>
<dbReference type="InterPro" id="IPR036875">
    <property type="entry name" value="Znf_CCHC_sf"/>
</dbReference>
<evidence type="ECO:0000256" key="5">
    <source>
        <dbReference type="PROSITE-ProRule" id="PRU00176"/>
    </source>
</evidence>
<keyword evidence="4" id="KW-0479">Metal-binding</keyword>
<feature type="region of interest" description="Disordered" evidence="6">
    <location>
        <begin position="87"/>
        <end position="106"/>
    </location>
</feature>
<dbReference type="CDD" id="cd12373">
    <property type="entry name" value="RRM_SRSF3_like"/>
    <property type="match status" value="1"/>
</dbReference>
<dbReference type="GO" id="GO:0016607">
    <property type="term" value="C:nuclear speck"/>
    <property type="evidence" value="ECO:0000318"/>
    <property type="project" value="GO_Central"/>
</dbReference>
<dbReference type="GO" id="GO:0000381">
    <property type="term" value="P:regulation of alternative mRNA splicing, via spliceosome"/>
    <property type="evidence" value="ECO:0000318"/>
    <property type="project" value="GO_Central"/>
</dbReference>
<dbReference type="OMA" id="DCYRYNK"/>
<sequence>FVKMSSRSFRASSDRKVYVGNLGTHASREDLEEEFSYYGRLDSVWVARNPPGFAYVLFEDARDAKDAVRGLDGKIICDRKVRVDISNSRSTGRPARRGPAPYDSDMRCYNCSETGHFARDCPRSRGVGRRRRSRSYSRSRSRSRSYSKSRSRSPRRKRSRRSRSRSTSSAERKSRSPRKSSREDRRRRTRSDRSSRSRSKSEDKKGSRSRSRSRDKDRKSRSRSKSVEYIEKRDSRSRSRSADKSKKSRSK</sequence>
<evidence type="ECO:0000313" key="9">
    <source>
        <dbReference type="Ensembl" id="ENSCINP00000026132.2"/>
    </source>
</evidence>
<feature type="compositionally biased region" description="Basic and acidic residues" evidence="6">
    <location>
        <begin position="170"/>
        <end position="218"/>
    </location>
</feature>
<dbReference type="PANTHER" id="PTHR48038:SF3">
    <property type="entry name" value="SPLICING FACTOR, ARGININE_SERINE-RICH 1-RELATED"/>
    <property type="match status" value="1"/>
</dbReference>
<evidence type="ECO:0000256" key="3">
    <source>
        <dbReference type="ARBA" id="ARBA00023242"/>
    </source>
</evidence>
<reference evidence="9" key="4">
    <citation type="submission" date="2025-09" db="UniProtKB">
        <authorList>
            <consortium name="Ensembl"/>
        </authorList>
    </citation>
    <scope>IDENTIFICATION</scope>
</reference>
<feature type="domain" description="CCHC-type" evidence="8">
    <location>
        <begin position="107"/>
        <end position="123"/>
    </location>
</feature>
<dbReference type="STRING" id="7719.ENSCINP00000026132"/>
<reference evidence="10" key="1">
    <citation type="journal article" date="2002" name="Science">
        <title>The draft genome of Ciona intestinalis: insights into chordate and vertebrate origins.</title>
        <authorList>
            <person name="Dehal P."/>
            <person name="Satou Y."/>
            <person name="Campbell R.K."/>
            <person name="Chapman J."/>
            <person name="Degnan B."/>
            <person name="De Tomaso A."/>
            <person name="Davidson B."/>
            <person name="Di Gregorio A."/>
            <person name="Gelpke M."/>
            <person name="Goodstein D.M."/>
            <person name="Harafuji N."/>
            <person name="Hastings K.E."/>
            <person name="Ho I."/>
            <person name="Hotta K."/>
            <person name="Huang W."/>
            <person name="Kawashima T."/>
            <person name="Lemaire P."/>
            <person name="Martinez D."/>
            <person name="Meinertzhagen I.A."/>
            <person name="Necula S."/>
            <person name="Nonaka M."/>
            <person name="Putnam N."/>
            <person name="Rash S."/>
            <person name="Saiga H."/>
            <person name="Satake M."/>
            <person name="Terry A."/>
            <person name="Yamada L."/>
            <person name="Wang H.G."/>
            <person name="Awazu S."/>
            <person name="Azumi K."/>
            <person name="Boore J."/>
            <person name="Branno M."/>
            <person name="Chin-Bow S."/>
            <person name="DeSantis R."/>
            <person name="Doyle S."/>
            <person name="Francino P."/>
            <person name="Keys D.N."/>
            <person name="Haga S."/>
            <person name="Hayashi H."/>
            <person name="Hino K."/>
            <person name="Imai K.S."/>
            <person name="Inaba K."/>
            <person name="Kano S."/>
            <person name="Kobayashi K."/>
            <person name="Kobayashi M."/>
            <person name="Lee B.I."/>
            <person name="Makabe K.W."/>
            <person name="Manohar C."/>
            <person name="Matassi G."/>
            <person name="Medina M."/>
            <person name="Mochizuki Y."/>
            <person name="Mount S."/>
            <person name="Morishita T."/>
            <person name="Miura S."/>
            <person name="Nakayama A."/>
            <person name="Nishizaka S."/>
            <person name="Nomoto H."/>
            <person name="Ohta F."/>
            <person name="Oishi K."/>
            <person name="Rigoutsos I."/>
            <person name="Sano M."/>
            <person name="Sasaki A."/>
            <person name="Sasakura Y."/>
            <person name="Shoguchi E."/>
            <person name="Shin-i T."/>
            <person name="Spagnuolo A."/>
            <person name="Stainier D."/>
            <person name="Suzuki M.M."/>
            <person name="Tassy O."/>
            <person name="Takatori N."/>
            <person name="Tokuoka M."/>
            <person name="Yagi K."/>
            <person name="Yoshizaki F."/>
            <person name="Wada S."/>
            <person name="Zhang C."/>
            <person name="Hyatt P.D."/>
            <person name="Larimer F."/>
            <person name="Detter C."/>
            <person name="Doggett N."/>
            <person name="Glavina T."/>
            <person name="Hawkins T."/>
            <person name="Richardson P."/>
            <person name="Lucas S."/>
            <person name="Kohara Y."/>
            <person name="Levine M."/>
            <person name="Satoh N."/>
            <person name="Rokhsar D.S."/>
        </authorList>
    </citation>
    <scope>NUCLEOTIDE SEQUENCE [LARGE SCALE GENOMIC DNA]</scope>
</reference>
<dbReference type="InterPro" id="IPR012677">
    <property type="entry name" value="Nucleotide-bd_a/b_plait_sf"/>
</dbReference>
<dbReference type="Proteomes" id="UP000008144">
    <property type="component" value="Chromosome 14"/>
</dbReference>
<keyword evidence="2 5" id="KW-0694">RNA-binding</keyword>
<keyword evidence="4" id="KW-0863">Zinc-finger</keyword>
<dbReference type="Pfam" id="PF00076">
    <property type="entry name" value="RRM_1"/>
    <property type="match status" value="1"/>
</dbReference>
<dbReference type="SMART" id="SM00360">
    <property type="entry name" value="RRM"/>
    <property type="match status" value="1"/>
</dbReference>
<evidence type="ECO:0000259" key="8">
    <source>
        <dbReference type="PROSITE" id="PS50158"/>
    </source>
</evidence>
<dbReference type="GO" id="GO:0003729">
    <property type="term" value="F:mRNA binding"/>
    <property type="evidence" value="ECO:0000318"/>
    <property type="project" value="GO_Central"/>
</dbReference>
<evidence type="ECO:0000256" key="6">
    <source>
        <dbReference type="SAM" id="MobiDB-lite"/>
    </source>
</evidence>
<feature type="domain" description="RRM" evidence="7">
    <location>
        <begin position="15"/>
        <end position="88"/>
    </location>
</feature>
<dbReference type="FunFam" id="3.30.70.330:FF:001074">
    <property type="entry name" value="Splicing factor, arginine/serine-rich 7"/>
    <property type="match status" value="1"/>
</dbReference>
<feature type="compositionally biased region" description="Basic and acidic residues" evidence="6">
    <location>
        <begin position="225"/>
        <end position="245"/>
    </location>
</feature>